<feature type="transmembrane region" description="Helical" evidence="2">
    <location>
        <begin position="108"/>
        <end position="132"/>
    </location>
</feature>
<feature type="transmembrane region" description="Helical" evidence="2">
    <location>
        <begin position="75"/>
        <end position="96"/>
    </location>
</feature>
<proteinExistence type="predicted"/>
<feature type="region of interest" description="Disordered" evidence="1">
    <location>
        <begin position="209"/>
        <end position="228"/>
    </location>
</feature>
<keyword evidence="2" id="KW-0472">Membrane</keyword>
<dbReference type="AlphaFoldDB" id="A0A4R2J238"/>
<dbReference type="EMBL" id="SLWS01000012">
    <property type="protein sequence ID" value="TCO52311.1"/>
    <property type="molecule type" value="Genomic_DNA"/>
</dbReference>
<evidence type="ECO:0000313" key="3">
    <source>
        <dbReference type="EMBL" id="TCO52311.1"/>
    </source>
</evidence>
<comment type="caution">
    <text evidence="3">The sequence shown here is derived from an EMBL/GenBank/DDBJ whole genome shotgun (WGS) entry which is preliminary data.</text>
</comment>
<dbReference type="InterPro" id="IPR046206">
    <property type="entry name" value="DUF6239"/>
</dbReference>
<feature type="transmembrane region" description="Helical" evidence="2">
    <location>
        <begin position="168"/>
        <end position="190"/>
    </location>
</feature>
<feature type="transmembrane region" description="Helical" evidence="2">
    <location>
        <begin position="138"/>
        <end position="156"/>
    </location>
</feature>
<feature type="transmembrane region" description="Helical" evidence="2">
    <location>
        <begin position="21"/>
        <end position="40"/>
    </location>
</feature>
<evidence type="ECO:0000256" key="2">
    <source>
        <dbReference type="SAM" id="Phobius"/>
    </source>
</evidence>
<evidence type="ECO:0000313" key="4">
    <source>
        <dbReference type="Proteomes" id="UP000295680"/>
    </source>
</evidence>
<reference evidence="3 4" key="1">
    <citation type="submission" date="2019-03" db="EMBL/GenBank/DDBJ databases">
        <title>Genomic Encyclopedia of Type Strains, Phase IV (KMG-IV): sequencing the most valuable type-strain genomes for metagenomic binning, comparative biology and taxonomic classification.</title>
        <authorList>
            <person name="Goeker M."/>
        </authorList>
    </citation>
    <scope>NUCLEOTIDE SEQUENCE [LARGE SCALE GENOMIC DNA]</scope>
    <source>
        <strain evidence="3 4">DSM 45934</strain>
    </source>
</reference>
<keyword evidence="2" id="KW-1133">Transmembrane helix</keyword>
<evidence type="ECO:0000256" key="1">
    <source>
        <dbReference type="SAM" id="MobiDB-lite"/>
    </source>
</evidence>
<dbReference type="Proteomes" id="UP000295680">
    <property type="component" value="Unassembled WGS sequence"/>
</dbReference>
<feature type="transmembrane region" description="Helical" evidence="2">
    <location>
        <begin position="52"/>
        <end position="69"/>
    </location>
</feature>
<keyword evidence="4" id="KW-1185">Reference proteome</keyword>
<dbReference type="Pfam" id="PF19752">
    <property type="entry name" value="DUF6239"/>
    <property type="match status" value="1"/>
</dbReference>
<organism evidence="3 4">
    <name type="scientific">Actinocrispum wychmicini</name>
    <dbReference type="NCBI Taxonomy" id="1213861"/>
    <lineage>
        <taxon>Bacteria</taxon>
        <taxon>Bacillati</taxon>
        <taxon>Actinomycetota</taxon>
        <taxon>Actinomycetes</taxon>
        <taxon>Pseudonocardiales</taxon>
        <taxon>Pseudonocardiaceae</taxon>
        <taxon>Actinocrispum</taxon>
    </lineage>
</organism>
<name>A0A4R2J238_9PSEU</name>
<protein>
    <submittedName>
        <fullName evidence="3">Uncharacterized protein</fullName>
    </submittedName>
</protein>
<gene>
    <name evidence="3" type="ORF">EV192_11242</name>
</gene>
<accession>A0A4R2J238</accession>
<keyword evidence="2" id="KW-0812">Transmembrane</keyword>
<sequence length="234" mass="24407">MLGFSAQHSHILTVPINIGPLVLRIAFLVAVPVVAGFAMLRAYMPPTGRTATAAIAATAAVSVVLTLMLTDGVDVPAQVVVLLLAASAGPLFVILSRDERFAAAVRRASALAPWPVSVAAGFAFTEFARGWLTGGRDAAAIVYTGTVFALVSLSWFTVCRPRGRWLRVLLQIEAAVLAVAMVGGAAHATVLRQTDPNVALTLMSSIEDGQGRPTVTPKSLRGSGGRRDSLVLPV</sequence>